<dbReference type="KEGG" id="ecos:EC958_5178"/>
<accession>A0AA36L0J4</accession>
<protein>
    <submittedName>
        <fullName evidence="1">Uncharacterized protein</fullName>
    </submittedName>
</protein>
<reference evidence="1 2" key="1">
    <citation type="journal article" date="2014" name="PLoS ONE">
        <title>The complete genome sequence of Escherichia coli EC958: a high quality reference sequence for the globally disseminated multidrug resistant E. coli O25b:H4-ST131 clone.</title>
        <authorList>
            <person name="Forde B.M."/>
            <person name="Ben Zakour N.L."/>
            <person name="Stanton-Cook M."/>
            <person name="Phan M.D."/>
            <person name="Totsika M."/>
            <person name="Peters K.M."/>
            <person name="Chan K.G."/>
            <person name="Schembri M.A."/>
            <person name="Upton M."/>
            <person name="Beatson S.A."/>
        </authorList>
    </citation>
    <scope>NUCLEOTIDE SEQUENCE [LARGE SCALE GENOMIC DNA]</scope>
    <source>
        <strain evidence="1 2">EC958</strain>
    </source>
</reference>
<gene>
    <name evidence="1" type="ORF">EC958_5178</name>
</gene>
<evidence type="ECO:0000313" key="1">
    <source>
        <dbReference type="EMBL" id="CDN83617.1"/>
    </source>
</evidence>
<dbReference type="Proteomes" id="UP000032727">
    <property type="component" value="Chromosome I"/>
</dbReference>
<proteinExistence type="predicted"/>
<sequence>MPDGAETTLTCKVSFQTDNEMRICDKFQSKIHKTDIMLFSGEQSIPETEYLVKAVYYTGCKQHGHQGPCCLQHTLVAKASPSEQHRVVQTKGSAPAFVVVQ</sequence>
<name>A0AA36L0J4_ECOLX</name>
<dbReference type="EMBL" id="HG941718">
    <property type="protein sequence ID" value="CDN83617.1"/>
    <property type="molecule type" value="Genomic_DNA"/>
</dbReference>
<evidence type="ECO:0000313" key="2">
    <source>
        <dbReference type="Proteomes" id="UP000032727"/>
    </source>
</evidence>
<dbReference type="AlphaFoldDB" id="A0AA36L0J4"/>
<organism evidence="1 2">
    <name type="scientific">Escherichia coli O25b:H4-ST131</name>
    <dbReference type="NCBI Taxonomy" id="941322"/>
    <lineage>
        <taxon>Bacteria</taxon>
        <taxon>Pseudomonadati</taxon>
        <taxon>Pseudomonadota</taxon>
        <taxon>Gammaproteobacteria</taxon>
        <taxon>Enterobacterales</taxon>
        <taxon>Enterobacteriaceae</taxon>
        <taxon>Escherichia</taxon>
    </lineage>
</organism>